<dbReference type="CDD" id="cd17932">
    <property type="entry name" value="DEXQc_UvrD"/>
    <property type="match status" value="1"/>
</dbReference>
<dbReference type="Proteomes" id="UP001153387">
    <property type="component" value="Unassembled WGS sequence"/>
</dbReference>
<keyword evidence="7" id="KW-0413">Isomerase</keyword>
<feature type="domain" description="UvrD-like helicase ATP-binding" evidence="12">
    <location>
        <begin position="5"/>
        <end position="279"/>
    </location>
</feature>
<evidence type="ECO:0000256" key="6">
    <source>
        <dbReference type="ARBA" id="ARBA00023125"/>
    </source>
</evidence>
<comment type="similarity">
    <text evidence="1">Belongs to the helicase family. UvrD subfamily.</text>
</comment>
<evidence type="ECO:0000256" key="3">
    <source>
        <dbReference type="ARBA" id="ARBA00022801"/>
    </source>
</evidence>
<accession>A0A9X4QKT4</accession>
<dbReference type="PROSITE" id="PS51217">
    <property type="entry name" value="UVRD_HELICASE_CTER"/>
    <property type="match status" value="1"/>
</dbReference>
<feature type="domain" description="UvrD-like helicase C-terminal" evidence="13">
    <location>
        <begin position="280"/>
        <end position="547"/>
    </location>
</feature>
<dbReference type="Pfam" id="PF00580">
    <property type="entry name" value="UvrD-helicase"/>
    <property type="match status" value="1"/>
</dbReference>
<evidence type="ECO:0000313" key="14">
    <source>
        <dbReference type="EMBL" id="MDG0789979.1"/>
    </source>
</evidence>
<dbReference type="AlphaFoldDB" id="A0A9X4QKT4"/>
<evidence type="ECO:0000256" key="11">
    <source>
        <dbReference type="PROSITE-ProRule" id="PRU00560"/>
    </source>
</evidence>
<evidence type="ECO:0000256" key="9">
    <source>
        <dbReference type="ARBA" id="ARBA00034808"/>
    </source>
</evidence>
<dbReference type="GO" id="GO:0016787">
    <property type="term" value="F:hydrolase activity"/>
    <property type="evidence" value="ECO:0007669"/>
    <property type="project" value="UniProtKB-UniRule"/>
</dbReference>
<keyword evidence="4 11" id="KW-0347">Helicase</keyword>
<evidence type="ECO:0000256" key="1">
    <source>
        <dbReference type="ARBA" id="ARBA00009922"/>
    </source>
</evidence>
<gene>
    <name evidence="14" type="ORF">OMP38_03245</name>
</gene>
<dbReference type="Gene3D" id="1.10.486.10">
    <property type="entry name" value="PCRA, domain 4"/>
    <property type="match status" value="1"/>
</dbReference>
<dbReference type="InterPro" id="IPR013986">
    <property type="entry name" value="DExx_box_DNA_helicase_dom_sf"/>
</dbReference>
<dbReference type="EC" id="5.6.2.4" evidence="9"/>
<evidence type="ECO:0000256" key="2">
    <source>
        <dbReference type="ARBA" id="ARBA00022741"/>
    </source>
</evidence>
<dbReference type="GO" id="GO:0005524">
    <property type="term" value="F:ATP binding"/>
    <property type="evidence" value="ECO:0007669"/>
    <property type="project" value="UniProtKB-UniRule"/>
</dbReference>
<keyword evidence="3 11" id="KW-0378">Hydrolase</keyword>
<evidence type="ECO:0000256" key="7">
    <source>
        <dbReference type="ARBA" id="ARBA00023235"/>
    </source>
</evidence>
<dbReference type="GO" id="GO:0003677">
    <property type="term" value="F:DNA binding"/>
    <property type="evidence" value="ECO:0007669"/>
    <property type="project" value="UniProtKB-KW"/>
</dbReference>
<name>A0A9X4QKT4_9BACL</name>
<evidence type="ECO:0000259" key="13">
    <source>
        <dbReference type="PROSITE" id="PS51217"/>
    </source>
</evidence>
<dbReference type="SUPFAM" id="SSF52540">
    <property type="entry name" value="P-loop containing nucleoside triphosphate hydrolases"/>
    <property type="match status" value="1"/>
</dbReference>
<protein>
    <recommendedName>
        <fullName evidence="9">DNA 3'-5' helicase</fullName>
        <ecNumber evidence="9">5.6.2.4</ecNumber>
    </recommendedName>
</protein>
<keyword evidence="2 11" id="KW-0547">Nucleotide-binding</keyword>
<dbReference type="RefSeq" id="WP_277563865.1">
    <property type="nucleotide sequence ID" value="NZ_JAPDHZ010000002.1"/>
</dbReference>
<dbReference type="Pfam" id="PF13361">
    <property type="entry name" value="UvrD_C"/>
    <property type="match status" value="1"/>
</dbReference>
<keyword evidence="5 11" id="KW-0067">ATP-binding</keyword>
<keyword evidence="15" id="KW-1185">Reference proteome</keyword>
<evidence type="ECO:0000313" key="15">
    <source>
        <dbReference type="Proteomes" id="UP001153387"/>
    </source>
</evidence>
<dbReference type="GO" id="GO:0043138">
    <property type="term" value="F:3'-5' DNA helicase activity"/>
    <property type="evidence" value="ECO:0007669"/>
    <property type="project" value="UniProtKB-EC"/>
</dbReference>
<keyword evidence="6" id="KW-0238">DNA-binding</keyword>
<dbReference type="Gene3D" id="1.10.10.160">
    <property type="match status" value="1"/>
</dbReference>
<dbReference type="PANTHER" id="PTHR11070">
    <property type="entry name" value="UVRD / RECB / PCRA DNA HELICASE FAMILY MEMBER"/>
    <property type="match status" value="1"/>
</dbReference>
<comment type="catalytic activity">
    <reaction evidence="10">
        <text>ATP + H2O = ADP + phosphate + H(+)</text>
        <dbReference type="Rhea" id="RHEA:13065"/>
        <dbReference type="ChEBI" id="CHEBI:15377"/>
        <dbReference type="ChEBI" id="CHEBI:15378"/>
        <dbReference type="ChEBI" id="CHEBI:30616"/>
        <dbReference type="ChEBI" id="CHEBI:43474"/>
        <dbReference type="ChEBI" id="CHEBI:456216"/>
        <dbReference type="EC" id="5.6.2.4"/>
    </reaction>
</comment>
<comment type="caution">
    <text evidence="14">The sequence shown here is derived from an EMBL/GenBank/DDBJ whole genome shotgun (WGS) entry which is preliminary data.</text>
</comment>
<dbReference type="InterPro" id="IPR014017">
    <property type="entry name" value="DNA_helicase_UvrD-like_C"/>
</dbReference>
<feature type="binding site" evidence="11">
    <location>
        <begin position="26"/>
        <end position="33"/>
    </location>
    <ligand>
        <name>ATP</name>
        <dbReference type="ChEBI" id="CHEBI:30616"/>
    </ligand>
</feature>
<organism evidence="14 15">
    <name type="scientific">Cohnella ginsengisoli</name>
    <dbReference type="NCBI Taxonomy" id="425004"/>
    <lineage>
        <taxon>Bacteria</taxon>
        <taxon>Bacillati</taxon>
        <taxon>Bacillota</taxon>
        <taxon>Bacilli</taxon>
        <taxon>Bacillales</taxon>
        <taxon>Paenibacillaceae</taxon>
        <taxon>Cohnella</taxon>
    </lineage>
</organism>
<evidence type="ECO:0000256" key="10">
    <source>
        <dbReference type="ARBA" id="ARBA00048988"/>
    </source>
</evidence>
<sequence>MRCLKDLNPKQLEAVQFFDRNSMVFAGPGTGKTRVITSRIAYMLESGKLPEARRILAITFTNKASNEMKSRVAAFGVDQKRVRIGTFHNFCMWVLKAYGDKINLSREFTFISSNQQLHLLKQVAKDANLMMKPNDLKNRISDLKNSSVDFEDYLNKTRSGTQEFQVAAADYQNRLYAHKLIDYDDAILHTATIFKLKPSILELYHNAFPYILVDEMQDTNRMQLELIRLLGGNAKHVMAVADDDQSIYGWRGALPTVIQEYIDLLAADKIILNQNYRSPQRVLDVANRLIQFNDGRTEKELVGRPNELGDDVIGRWFDTWKEEAEWVADKIVELHSAGMEYRQMIILYRSRHPSLKVIDEKLLEKGIPFQHFGKNFQNKKQLLSEFIVASMKLIADPNNEVVLSALIYAFAQRFELNDDFDLYEYYKKDSDRLTLDRLAQIHVEDEIDDAVQRTAEFCLSAKDLKSFAKLYDGLYKALNIEEDLAKYDETTRHEEKRHLDLMRDRMSKSVASTITDMLAEIELQDDSNHIDQRMNKVGVSTFHTAKGLEYKAVFIIALEDHFVPGRNGGRPDKEQEERRGLYVAITRAESKLFITHANQRTDWNGRIEAVRPSRFIDDMRKREVTES</sequence>
<dbReference type="Gene3D" id="3.40.50.300">
    <property type="entry name" value="P-loop containing nucleotide triphosphate hydrolases"/>
    <property type="match status" value="2"/>
</dbReference>
<evidence type="ECO:0000259" key="12">
    <source>
        <dbReference type="PROSITE" id="PS51198"/>
    </source>
</evidence>
<dbReference type="InterPro" id="IPR027417">
    <property type="entry name" value="P-loop_NTPase"/>
</dbReference>
<dbReference type="InterPro" id="IPR014016">
    <property type="entry name" value="UvrD-like_ATP-bd"/>
</dbReference>
<comment type="catalytic activity">
    <reaction evidence="8">
        <text>Couples ATP hydrolysis with the unwinding of duplex DNA by translocating in the 3'-5' direction.</text>
        <dbReference type="EC" id="5.6.2.4"/>
    </reaction>
</comment>
<dbReference type="InterPro" id="IPR000212">
    <property type="entry name" value="DNA_helicase_UvrD/REP"/>
</dbReference>
<evidence type="ECO:0000256" key="8">
    <source>
        <dbReference type="ARBA" id="ARBA00034617"/>
    </source>
</evidence>
<proteinExistence type="inferred from homology"/>
<dbReference type="GO" id="GO:0000725">
    <property type="term" value="P:recombinational repair"/>
    <property type="evidence" value="ECO:0007669"/>
    <property type="project" value="TreeGrafter"/>
</dbReference>
<dbReference type="PANTHER" id="PTHR11070:SF2">
    <property type="entry name" value="ATP-DEPENDENT DNA HELICASE SRS2"/>
    <property type="match status" value="1"/>
</dbReference>
<evidence type="ECO:0000256" key="4">
    <source>
        <dbReference type="ARBA" id="ARBA00022806"/>
    </source>
</evidence>
<evidence type="ECO:0000256" key="5">
    <source>
        <dbReference type="ARBA" id="ARBA00022840"/>
    </source>
</evidence>
<dbReference type="PROSITE" id="PS51198">
    <property type="entry name" value="UVRD_HELICASE_ATP_BIND"/>
    <property type="match status" value="1"/>
</dbReference>
<dbReference type="EMBL" id="JAPDHZ010000002">
    <property type="protein sequence ID" value="MDG0789979.1"/>
    <property type="molecule type" value="Genomic_DNA"/>
</dbReference>
<reference evidence="14 15" key="1">
    <citation type="submission" date="2022-10" db="EMBL/GenBank/DDBJ databases">
        <title>Comparative genomic analysis of Cohnella hashimotonis sp. nov., isolated from the International Space Station.</title>
        <authorList>
            <person name="Simpson A."/>
            <person name="Venkateswaran K."/>
        </authorList>
    </citation>
    <scope>NUCLEOTIDE SEQUENCE [LARGE SCALE GENOMIC DNA]</scope>
    <source>
        <strain evidence="14 15">DSM 18997</strain>
    </source>
</reference>